<dbReference type="Proteomes" id="UP001642409">
    <property type="component" value="Unassembled WGS sequence"/>
</dbReference>
<dbReference type="EMBL" id="CATOUU010000046">
    <property type="protein sequence ID" value="CAI9914250.1"/>
    <property type="molecule type" value="Genomic_DNA"/>
</dbReference>
<accession>A0AA86N7D5</accession>
<evidence type="ECO:0000313" key="6">
    <source>
        <dbReference type="Proteomes" id="UP001642409"/>
    </source>
</evidence>
<feature type="domain" description="Peptidase C1A papain C-terminal" evidence="3">
    <location>
        <begin position="83"/>
        <end position="311"/>
    </location>
</feature>
<dbReference type="Pfam" id="PF00112">
    <property type="entry name" value="Peptidase_C1"/>
    <property type="match status" value="1"/>
</dbReference>
<evidence type="ECO:0000313" key="5">
    <source>
        <dbReference type="EMBL" id="CAL6104423.1"/>
    </source>
</evidence>
<organism evidence="4">
    <name type="scientific">Hexamita inflata</name>
    <dbReference type="NCBI Taxonomy" id="28002"/>
    <lineage>
        <taxon>Eukaryota</taxon>
        <taxon>Metamonada</taxon>
        <taxon>Diplomonadida</taxon>
        <taxon>Hexamitidae</taxon>
        <taxon>Hexamitinae</taxon>
        <taxon>Hexamita</taxon>
    </lineage>
</organism>
<proteinExistence type="inferred from homology"/>
<dbReference type="InterPro" id="IPR013128">
    <property type="entry name" value="Peptidase_C1A"/>
</dbReference>
<dbReference type="InterPro" id="IPR038765">
    <property type="entry name" value="Papain-like_cys_pep_sf"/>
</dbReference>
<evidence type="ECO:0000313" key="4">
    <source>
        <dbReference type="EMBL" id="CAI9914250.1"/>
    </source>
</evidence>
<sequence>MIVIIQVINSVHQEVVKILENIPGITWKAKVHENMKDKSNVPLNQIYKSKVLPQAKQASKQFTPVASKEAPSKQNTKVTSKEVPDQWDWVQMNPGCSDVVPDIGHCLSPQVSVTNTFSDFRCFQGKDPERIEYSSQYGLSCDNHGCNTGVDNFPVWQYLIDIGTVPSSCISYKSGVTGKTYRCPTKCDDGSQIPSLIKAKSVKQICLYNGDNHEENIKQALINGPVSTTIKVYEDLYYYESGIYQYMYGKEVDYSACEIVGYGEENGVKFWKVKNVWGREWGENGYFRVLRGSQPDFGGECYIEEDCYQAEV</sequence>
<dbReference type="GO" id="GO:0008234">
    <property type="term" value="F:cysteine-type peptidase activity"/>
    <property type="evidence" value="ECO:0007669"/>
    <property type="project" value="InterPro"/>
</dbReference>
<name>A0AA86N7D5_9EUKA</name>
<keyword evidence="6" id="KW-1185">Reference proteome</keyword>
<comment type="caution">
    <text evidence="4">The sequence shown here is derived from an EMBL/GenBank/DDBJ whole genome shotgun (WGS) entry which is preliminary data.</text>
</comment>
<comment type="similarity">
    <text evidence="1">Belongs to the peptidase C1 family.</text>
</comment>
<dbReference type="SUPFAM" id="SSF54001">
    <property type="entry name" value="Cysteine proteinases"/>
    <property type="match status" value="1"/>
</dbReference>
<evidence type="ECO:0000256" key="2">
    <source>
        <dbReference type="SAM" id="MobiDB-lite"/>
    </source>
</evidence>
<gene>
    <name evidence="4" type="ORF">HINF_LOCUS1895</name>
    <name evidence="5" type="ORF">HINF_LOCUS72776</name>
</gene>
<dbReference type="EMBL" id="CAXDID020000582">
    <property type="protein sequence ID" value="CAL6104423.1"/>
    <property type="molecule type" value="Genomic_DNA"/>
</dbReference>
<evidence type="ECO:0000259" key="3">
    <source>
        <dbReference type="SMART" id="SM00645"/>
    </source>
</evidence>
<dbReference type="PANTHER" id="PTHR12411">
    <property type="entry name" value="CYSTEINE PROTEASE FAMILY C1-RELATED"/>
    <property type="match status" value="1"/>
</dbReference>
<dbReference type="SMART" id="SM00645">
    <property type="entry name" value="Pept_C1"/>
    <property type="match status" value="1"/>
</dbReference>
<dbReference type="AlphaFoldDB" id="A0AA86N7D5"/>
<dbReference type="GO" id="GO:0006508">
    <property type="term" value="P:proteolysis"/>
    <property type="evidence" value="ECO:0007669"/>
    <property type="project" value="InterPro"/>
</dbReference>
<dbReference type="InterPro" id="IPR000668">
    <property type="entry name" value="Peptidase_C1A_C"/>
</dbReference>
<reference evidence="5 6" key="2">
    <citation type="submission" date="2024-07" db="EMBL/GenBank/DDBJ databases">
        <authorList>
            <person name="Akdeniz Z."/>
        </authorList>
    </citation>
    <scope>NUCLEOTIDE SEQUENCE [LARGE SCALE GENOMIC DNA]</scope>
</reference>
<evidence type="ECO:0000256" key="1">
    <source>
        <dbReference type="ARBA" id="ARBA00008455"/>
    </source>
</evidence>
<reference evidence="4" key="1">
    <citation type="submission" date="2023-06" db="EMBL/GenBank/DDBJ databases">
        <authorList>
            <person name="Kurt Z."/>
        </authorList>
    </citation>
    <scope>NUCLEOTIDE SEQUENCE</scope>
</reference>
<protein>
    <submittedName>
        <fullName evidence="4">Cathepsin B</fullName>
    </submittedName>
    <submittedName>
        <fullName evidence="5">Cathepsin_B</fullName>
    </submittedName>
</protein>
<dbReference type="Gene3D" id="3.90.70.10">
    <property type="entry name" value="Cysteine proteinases"/>
    <property type="match status" value="1"/>
</dbReference>
<feature type="region of interest" description="Disordered" evidence="2">
    <location>
        <begin position="62"/>
        <end position="81"/>
    </location>
</feature>